<dbReference type="EMBL" id="LVYU01000144">
    <property type="protein sequence ID" value="KZA96923.1"/>
    <property type="molecule type" value="Genomic_DNA"/>
</dbReference>
<dbReference type="InterPro" id="IPR036390">
    <property type="entry name" value="WH_DNA-bd_sf"/>
</dbReference>
<keyword evidence="2" id="KW-0805">Transcription regulation</keyword>
<dbReference type="RefSeq" id="WP_062945087.1">
    <property type="nucleotide sequence ID" value="NZ_CP171846.1"/>
</dbReference>
<evidence type="ECO:0000259" key="5">
    <source>
        <dbReference type="PROSITE" id="PS50931"/>
    </source>
</evidence>
<dbReference type="PANTHER" id="PTHR30537:SF26">
    <property type="entry name" value="GLYCINE CLEAVAGE SYSTEM TRANSCRIPTIONAL ACTIVATOR"/>
    <property type="match status" value="1"/>
</dbReference>
<sequence>MKRGRLPLTALRSFEVAGRLESFTLAAQELFISQAAVSRQIRELETLLGEALFERRHRGVHLTASGNKLLAILTLSFDRIDECLEEIRSRPATAAVTISVEPSFAACWLVPHLPEFRERHPDIDVTIDADSRLIEFRGGQAEIAIRHSASVTAWPRTESGHLADVRMVPVAAPALLKAGPAIVRPEDMLRHTLLHEETRDVWFRWFEAAGIAMPETSRGPVYADGGLVMQAVLRGQGIALMDDIFAEEEIRAGRLLRLSDLAVAHGAYWLVARSFERLAPPASLFVRWISSRIETF</sequence>
<dbReference type="GO" id="GO:0043565">
    <property type="term" value="F:sequence-specific DNA binding"/>
    <property type="evidence" value="ECO:0007669"/>
    <property type="project" value="TreeGrafter"/>
</dbReference>
<dbReference type="Gene3D" id="1.10.10.10">
    <property type="entry name" value="Winged helix-like DNA-binding domain superfamily/Winged helix DNA-binding domain"/>
    <property type="match status" value="1"/>
</dbReference>
<dbReference type="InterPro" id="IPR000847">
    <property type="entry name" value="LysR_HTH_N"/>
</dbReference>
<gene>
    <name evidence="6" type="ORF">A4A59_33860</name>
</gene>
<dbReference type="CDD" id="cd08432">
    <property type="entry name" value="PBP2_GcdR_TrpI_HvrB_AmpR_like"/>
    <property type="match status" value="1"/>
</dbReference>
<protein>
    <submittedName>
        <fullName evidence="6">Transcriptional regulator</fullName>
    </submittedName>
</protein>
<dbReference type="PANTHER" id="PTHR30537">
    <property type="entry name" value="HTH-TYPE TRANSCRIPTIONAL REGULATOR"/>
    <property type="match status" value="1"/>
</dbReference>
<name>A0A154I8L0_RHILE</name>
<dbReference type="InterPro" id="IPR058163">
    <property type="entry name" value="LysR-type_TF_proteobact-type"/>
</dbReference>
<evidence type="ECO:0000256" key="2">
    <source>
        <dbReference type="ARBA" id="ARBA00023015"/>
    </source>
</evidence>
<comment type="similarity">
    <text evidence="1">Belongs to the LysR transcriptional regulatory family.</text>
</comment>
<reference evidence="6" key="1">
    <citation type="submission" date="2016-03" db="EMBL/GenBank/DDBJ databases">
        <title>Microsymbionts genomes from the relict species Vavilovia formosa.</title>
        <authorList>
            <person name="Chirak E."/>
            <person name="Kimeklis A."/>
            <person name="Kopat V."/>
            <person name="Andronov E."/>
        </authorList>
    </citation>
    <scope>NUCLEOTIDE SEQUENCE [LARGE SCALE GENOMIC DNA]</scope>
    <source>
        <strain evidence="6">Vaf12</strain>
    </source>
</reference>
<dbReference type="PROSITE" id="PS50931">
    <property type="entry name" value="HTH_LYSR"/>
    <property type="match status" value="1"/>
</dbReference>
<dbReference type="GO" id="GO:0006351">
    <property type="term" value="P:DNA-templated transcription"/>
    <property type="evidence" value="ECO:0007669"/>
    <property type="project" value="TreeGrafter"/>
</dbReference>
<dbReference type="SUPFAM" id="SSF53850">
    <property type="entry name" value="Periplasmic binding protein-like II"/>
    <property type="match status" value="1"/>
</dbReference>
<dbReference type="PRINTS" id="PR00039">
    <property type="entry name" value="HTHLYSR"/>
</dbReference>
<dbReference type="Gene3D" id="3.40.190.10">
    <property type="entry name" value="Periplasmic binding protein-like II"/>
    <property type="match status" value="2"/>
</dbReference>
<dbReference type="InterPro" id="IPR036388">
    <property type="entry name" value="WH-like_DNA-bd_sf"/>
</dbReference>
<accession>A0A154I8L0</accession>
<dbReference type="SUPFAM" id="SSF46785">
    <property type="entry name" value="Winged helix' DNA-binding domain"/>
    <property type="match status" value="1"/>
</dbReference>
<evidence type="ECO:0000313" key="6">
    <source>
        <dbReference type="EMBL" id="KZA96923.1"/>
    </source>
</evidence>
<dbReference type="Pfam" id="PF03466">
    <property type="entry name" value="LysR_substrate"/>
    <property type="match status" value="1"/>
</dbReference>
<dbReference type="Pfam" id="PF00126">
    <property type="entry name" value="HTH_1"/>
    <property type="match status" value="1"/>
</dbReference>
<dbReference type="GO" id="GO:0003700">
    <property type="term" value="F:DNA-binding transcription factor activity"/>
    <property type="evidence" value="ECO:0007669"/>
    <property type="project" value="InterPro"/>
</dbReference>
<comment type="caution">
    <text evidence="6">The sequence shown here is derived from an EMBL/GenBank/DDBJ whole genome shotgun (WGS) entry which is preliminary data.</text>
</comment>
<dbReference type="AlphaFoldDB" id="A0A154I8L0"/>
<organism evidence="6">
    <name type="scientific">Rhizobium leguminosarum</name>
    <dbReference type="NCBI Taxonomy" id="384"/>
    <lineage>
        <taxon>Bacteria</taxon>
        <taxon>Pseudomonadati</taxon>
        <taxon>Pseudomonadota</taxon>
        <taxon>Alphaproteobacteria</taxon>
        <taxon>Hyphomicrobiales</taxon>
        <taxon>Rhizobiaceae</taxon>
        <taxon>Rhizobium/Agrobacterium group</taxon>
        <taxon>Rhizobium</taxon>
    </lineage>
</organism>
<keyword evidence="4" id="KW-0804">Transcription</keyword>
<feature type="domain" description="HTH lysR-type" evidence="5">
    <location>
        <begin position="6"/>
        <end position="63"/>
    </location>
</feature>
<evidence type="ECO:0000256" key="3">
    <source>
        <dbReference type="ARBA" id="ARBA00023125"/>
    </source>
</evidence>
<keyword evidence="3" id="KW-0238">DNA-binding</keyword>
<evidence type="ECO:0000256" key="1">
    <source>
        <dbReference type="ARBA" id="ARBA00009437"/>
    </source>
</evidence>
<evidence type="ECO:0000256" key="4">
    <source>
        <dbReference type="ARBA" id="ARBA00023163"/>
    </source>
</evidence>
<proteinExistence type="inferred from homology"/>
<dbReference type="InterPro" id="IPR005119">
    <property type="entry name" value="LysR_subst-bd"/>
</dbReference>